<dbReference type="OrthoDB" id="2373480at2759"/>
<protein>
    <submittedName>
        <fullName evidence="3">Secretory lipase family protein</fullName>
    </submittedName>
</protein>
<evidence type="ECO:0000256" key="2">
    <source>
        <dbReference type="PIRNR" id="PIRNR029171"/>
    </source>
</evidence>
<dbReference type="AlphaFoldDB" id="A0A166PG38"/>
<dbReference type="Gene3D" id="1.10.260.130">
    <property type="match status" value="1"/>
</dbReference>
<dbReference type="Proteomes" id="UP000078544">
    <property type="component" value="Unassembled WGS sequence"/>
</dbReference>
<accession>A0A166PG38</accession>
<dbReference type="PANTHER" id="PTHR34853:SF5">
    <property type="entry name" value="LIP-DOMAIN-CONTAINING PROTEIN-RELATED"/>
    <property type="match status" value="1"/>
</dbReference>
<feature type="signal peptide" evidence="2">
    <location>
        <begin position="1"/>
        <end position="19"/>
    </location>
</feature>
<dbReference type="InterPro" id="IPR005152">
    <property type="entry name" value="Lipase_secreted"/>
</dbReference>
<gene>
    <name evidence="3" type="ORF">AAL_03759</name>
</gene>
<dbReference type="Gene3D" id="3.40.50.1820">
    <property type="entry name" value="alpha/beta hydrolase"/>
    <property type="match status" value="1"/>
</dbReference>
<dbReference type="SUPFAM" id="SSF53474">
    <property type="entry name" value="alpha/beta-Hydrolases"/>
    <property type="match status" value="1"/>
</dbReference>
<dbReference type="EMBL" id="AZGY01000007">
    <property type="protein sequence ID" value="KZZ96530.1"/>
    <property type="molecule type" value="Genomic_DNA"/>
</dbReference>
<evidence type="ECO:0000313" key="4">
    <source>
        <dbReference type="Proteomes" id="UP000078544"/>
    </source>
</evidence>
<dbReference type="PIRSF" id="PIRSF029171">
    <property type="entry name" value="Esterase_LipA"/>
    <property type="match status" value="1"/>
</dbReference>
<evidence type="ECO:0000313" key="3">
    <source>
        <dbReference type="EMBL" id="KZZ96530.1"/>
    </source>
</evidence>
<evidence type="ECO:0000256" key="1">
    <source>
        <dbReference type="ARBA" id="ARBA00022801"/>
    </source>
</evidence>
<name>A0A166PG38_9HYPO</name>
<dbReference type="STRING" id="1081109.A0A166PG38"/>
<dbReference type="GO" id="GO:0004806">
    <property type="term" value="F:triacylglycerol lipase activity"/>
    <property type="evidence" value="ECO:0007669"/>
    <property type="project" value="UniProtKB-UniRule"/>
</dbReference>
<feature type="chain" id="PRO_5013434576" evidence="2">
    <location>
        <begin position="20"/>
        <end position="447"/>
    </location>
</feature>
<comment type="caution">
    <text evidence="3">The sequence shown here is derived from an EMBL/GenBank/DDBJ whole genome shotgun (WGS) entry which is preliminary data.</text>
</comment>
<keyword evidence="4" id="KW-1185">Reference proteome</keyword>
<proteinExistence type="inferred from homology"/>
<dbReference type="InterPro" id="IPR029058">
    <property type="entry name" value="AB_hydrolase_fold"/>
</dbReference>
<dbReference type="PANTHER" id="PTHR34853">
    <property type="match status" value="1"/>
</dbReference>
<keyword evidence="1" id="KW-0378">Hydrolase</keyword>
<dbReference type="Pfam" id="PF03583">
    <property type="entry name" value="LIP"/>
    <property type="match status" value="1"/>
</dbReference>
<comment type="similarity">
    <text evidence="2">Belongs to the AB hydrolase superfamily. Lipase family.</text>
</comment>
<keyword evidence="2" id="KW-0732">Signal</keyword>
<sequence>MCLVLPLVLAFLLTPTALALPLIKATPVLPSKDSFYIVPRDIDQYQPGSILTYRKPPYPIAALGIAKANIKESHQILYRTTDSHGNATATVLTVLIPNNADYTKVLSYQVAEDAGSINCAPSYALQLGSARGELLGTIVTQAEVLLIESALEQGWVVIVPDFQGPGGAFLANRLAGQAILDGIRAALQSSEFTGISQQPTIALWGYSGGGITSAWAAELQPSYAPELDIAGAALGGIEPTLPKVLSNINRSFFSGLIASGIVGLSNEYPSVARSMGENLKPEHAKTLEKMKQQCAVANILEFSGQDILSMFNEGTFSLPENVQIMEANALGQAVPKTPLFIYKSVFDEVSAVQETDDLYDFYCSQGASVEYERDLLSEHAILAITGAPRALSFLNNVMAGRQPRRGCYKSTVTSSLLDPDVKKLLPSVLLNAFLDLLGKPIGPAFFG</sequence>
<reference evidence="3 4" key="1">
    <citation type="journal article" date="2016" name="Genome Biol. Evol.">
        <title>Divergent and convergent evolution of fungal pathogenicity.</title>
        <authorList>
            <person name="Shang Y."/>
            <person name="Xiao G."/>
            <person name="Zheng P."/>
            <person name="Cen K."/>
            <person name="Zhan S."/>
            <person name="Wang C."/>
        </authorList>
    </citation>
    <scope>NUCLEOTIDE SEQUENCE [LARGE SCALE GENOMIC DNA]</scope>
    <source>
        <strain evidence="3 4">RCEF 2490</strain>
    </source>
</reference>
<organism evidence="3 4">
    <name type="scientific">Moelleriella libera RCEF 2490</name>
    <dbReference type="NCBI Taxonomy" id="1081109"/>
    <lineage>
        <taxon>Eukaryota</taxon>
        <taxon>Fungi</taxon>
        <taxon>Dikarya</taxon>
        <taxon>Ascomycota</taxon>
        <taxon>Pezizomycotina</taxon>
        <taxon>Sordariomycetes</taxon>
        <taxon>Hypocreomycetidae</taxon>
        <taxon>Hypocreales</taxon>
        <taxon>Clavicipitaceae</taxon>
        <taxon>Moelleriella</taxon>
    </lineage>
</organism>
<dbReference type="GO" id="GO:0016042">
    <property type="term" value="P:lipid catabolic process"/>
    <property type="evidence" value="ECO:0007669"/>
    <property type="project" value="UniProtKB-UniRule"/>
</dbReference>